<evidence type="ECO:0008006" key="3">
    <source>
        <dbReference type="Google" id="ProtNLM"/>
    </source>
</evidence>
<sequence>MMNLKNVVKVNRSVFFIASLIGMFAISSCSTDDEINDDPVLQLDPPIVLDCDYFNEDRILTNNPNAAVDYVITCIMLVKGNIKVEPGVVIEFEQEAGINVFQDGAVANVSFSAVGTLNNPIVFRGKSNEKGFWTGIRFRAAASVKNELKHVVLKDAGHPWWGVDNSGGVIVEAWSPKLKITNSTISNCKNFGINIDEENLELAFSNNTVTNNDIPVKTHPNHLGALDATNSYTGNSNDFIFVNGYATGINRDLTWHKINVPYKLKADFTAGGGFYISEDVVVEAGVEIIMTANSSMRVRSTGSLAMNGESTDKILIRGEQNVAGYWTNITYASTNPLNKMSFLEIRNGGKTVTNPTLDPNGALLIDSSYLTINDVAFIRCFDFAINLRASTFTQSNLTYTETPREIGDWDNDPI</sequence>
<proteinExistence type="predicted"/>
<comment type="caution">
    <text evidence="1">The sequence shown here is derived from an EMBL/GenBank/DDBJ whole genome shotgun (WGS) entry which is preliminary data.</text>
</comment>
<evidence type="ECO:0000313" key="1">
    <source>
        <dbReference type="EMBL" id="TYB75904.1"/>
    </source>
</evidence>
<evidence type="ECO:0000313" key="2">
    <source>
        <dbReference type="Proteomes" id="UP000323720"/>
    </source>
</evidence>
<protein>
    <recommendedName>
        <fullName evidence="3">Right-handed parallel beta-helix repeat-containing protein</fullName>
    </recommendedName>
</protein>
<organism evidence="1 2">
    <name type="scientific">Bizionia myxarmorum</name>
    <dbReference type="NCBI Taxonomy" id="291186"/>
    <lineage>
        <taxon>Bacteria</taxon>
        <taxon>Pseudomonadati</taxon>
        <taxon>Bacteroidota</taxon>
        <taxon>Flavobacteriia</taxon>
        <taxon>Flavobacteriales</taxon>
        <taxon>Flavobacteriaceae</taxon>
        <taxon>Bizionia</taxon>
    </lineage>
</organism>
<dbReference type="Proteomes" id="UP000323720">
    <property type="component" value="Unassembled WGS sequence"/>
</dbReference>
<dbReference type="EMBL" id="VSKK01000004">
    <property type="protein sequence ID" value="TYB75904.1"/>
    <property type="molecule type" value="Genomic_DNA"/>
</dbReference>
<dbReference type="PROSITE" id="PS51257">
    <property type="entry name" value="PROKAR_LIPOPROTEIN"/>
    <property type="match status" value="1"/>
</dbReference>
<dbReference type="RefSeq" id="WP_148404992.1">
    <property type="nucleotide sequence ID" value="NZ_VSKK01000004.1"/>
</dbReference>
<dbReference type="OrthoDB" id="1466733at2"/>
<reference evidence="1 2" key="1">
    <citation type="submission" date="2019-08" db="EMBL/GenBank/DDBJ databases">
        <title>Genomes of Antarctic Bizionia species.</title>
        <authorList>
            <person name="Bowman J.P."/>
        </authorList>
    </citation>
    <scope>NUCLEOTIDE SEQUENCE [LARGE SCALE GENOMIC DNA]</scope>
    <source>
        <strain evidence="1 2">ADA-4</strain>
    </source>
</reference>
<keyword evidence="2" id="KW-1185">Reference proteome</keyword>
<dbReference type="AlphaFoldDB" id="A0A5D0R5T0"/>
<accession>A0A5D0R5T0</accession>
<name>A0A5D0R5T0_9FLAO</name>
<gene>
    <name evidence="1" type="ORF">ES674_13905</name>
</gene>